<keyword evidence="6" id="KW-0238">DNA-binding</keyword>
<evidence type="ECO:0000259" key="11">
    <source>
        <dbReference type="PROSITE" id="PS50157"/>
    </source>
</evidence>
<feature type="region of interest" description="Disordered" evidence="10">
    <location>
        <begin position="115"/>
        <end position="136"/>
    </location>
</feature>
<feature type="compositionally biased region" description="Basic and acidic residues" evidence="10">
    <location>
        <begin position="787"/>
        <end position="863"/>
    </location>
</feature>
<dbReference type="InterPro" id="IPR009057">
    <property type="entry name" value="Homeodomain-like_sf"/>
</dbReference>
<keyword evidence="8" id="KW-0539">Nucleus</keyword>
<proteinExistence type="predicted"/>
<protein>
    <submittedName>
        <fullName evidence="14">Transcriptional-regulating factor 1</fullName>
    </submittedName>
</protein>
<dbReference type="AlphaFoldDB" id="A0A6G0HH78"/>
<dbReference type="SMART" id="SM01189">
    <property type="entry name" value="ELM2"/>
    <property type="match status" value="1"/>
</dbReference>
<keyword evidence="4" id="KW-0862">Zinc</keyword>
<sequence length="1133" mass="126445">MIHHSSLPQSSPLSSCSSPGNHGNAPHAKVPSYLFSPHLPEPQVTSPQVTSLQFSHPQGTSPHIGPETQVSSPHLLYQYQEPSPHCAPWSQVTSNHLFPQAQVTSPHYVAQPQITSPQLLPPSQHHLSNQNHDPGSDPDWIQTPELPYLQKSYSYSYQNQNLDFHLQNQNQFSTGVTHHRDELENTHRLPYNTHMQDVTPGPVQDTWRGPTLPQLQCSPLGSMSGEVVLGRWSSMEVGSSPAADSSRTQFLHDSCHDNNAPQPFCSPNTPGPSPHYPQTPTISSPGPQMQERADYQAQTFRQLSREKTLTYDSYTLSDPAQHHPPQVSQHHLQSQTKPIQQDCTGTANTAGNAESCFSPQGRGQDVSSTARSPGPSAGLSWGGESGAGGRRRGRGRGGGHGQPDWTWMKQPPSKNSTEVLDTRLMCMVCKRDFRSLPALNGHMRSHSGSRAATCSNKAEDSTPPMVIPVTVPVLSSVKVKACKGGERKCSRLSPSAGHATLYRSLLHLSEQEAVAKGDEDDGKAADSVGGVVTRGDGVSGVHYTPPPMLCPVRAGPGLYCSLSRRQQRVQSVQLHSVNNGLCDLVATETASPPGTSGVRKPRINVGRSFQAEIPPLRDQKHAHSDSHNALLLWMPWDELERPVNQQRVQALLMMAHSSVMPGAGANPESALYVLSQCRGDFLLTVEKLLSPTDSSNNAAPQYPSWSAAERRSLVKSLQLHHKDFSRIQKAVQTKSLSQCVEFYYLWKKTLSLSARMPTGLTVTLPDTNGQRASAQQPVRRVTTPEHPTPEHPTSEHPTPEHPTPEHPTPEHPTPEHPTPEHPTPEHPTPEHPTPKHPTPEHPTPEHPTPKHPTPEHPTPEHPTPKHPTPEQPTPEIQHPKHQHPNIQHLNIQHPNIQHPNNQHLNIQHPNTQHPNIQHLNIQHPNIQHLNIQHLNIQHLNTQHPNIQHLNIQHLNTQHLNIQHLNIQHLNIQHPNTQHPNTQHPKSKPEHQHPNTQHPNIQHPNIQHPNIQHPNIQHPNNQHLNIQHPNTQHPNIQHLNIQHPNIQHPNNQHLNIQHPNIQHPNNQHLNIQHPNTQHPNTQHPNNQHLNIQHPNTQHPNIQHLNIQHLNIQHPNIQHPNIQHLNIQHLNIQPP</sequence>
<evidence type="ECO:0000256" key="4">
    <source>
        <dbReference type="ARBA" id="ARBA00022833"/>
    </source>
</evidence>
<dbReference type="Gene3D" id="1.10.10.60">
    <property type="entry name" value="Homeodomain-like"/>
    <property type="match status" value="1"/>
</dbReference>
<feature type="compositionally biased region" description="Polar residues" evidence="10">
    <location>
        <begin position="446"/>
        <end position="456"/>
    </location>
</feature>
<dbReference type="PROSITE" id="PS50157">
    <property type="entry name" value="ZINC_FINGER_C2H2_2"/>
    <property type="match status" value="1"/>
</dbReference>
<feature type="domain" description="C2H2-type" evidence="11">
    <location>
        <begin position="424"/>
        <end position="451"/>
    </location>
</feature>
<feature type="compositionally biased region" description="Polar residues" evidence="10">
    <location>
        <begin position="326"/>
        <end position="358"/>
    </location>
</feature>
<dbReference type="GO" id="GO:0005667">
    <property type="term" value="C:transcription regulator complex"/>
    <property type="evidence" value="ECO:0007669"/>
    <property type="project" value="TreeGrafter"/>
</dbReference>
<dbReference type="GO" id="GO:0000118">
    <property type="term" value="C:histone deacetylase complex"/>
    <property type="evidence" value="ECO:0007669"/>
    <property type="project" value="TreeGrafter"/>
</dbReference>
<dbReference type="PROSITE" id="PS51293">
    <property type="entry name" value="SANT"/>
    <property type="match status" value="1"/>
</dbReference>
<evidence type="ECO:0000313" key="15">
    <source>
        <dbReference type="Proteomes" id="UP000424527"/>
    </source>
</evidence>
<dbReference type="InterPro" id="IPR001005">
    <property type="entry name" value="SANT/Myb"/>
</dbReference>
<evidence type="ECO:0000256" key="9">
    <source>
        <dbReference type="PROSITE-ProRule" id="PRU00042"/>
    </source>
</evidence>
<dbReference type="GO" id="GO:0008270">
    <property type="term" value="F:zinc ion binding"/>
    <property type="evidence" value="ECO:0007669"/>
    <property type="project" value="UniProtKB-KW"/>
</dbReference>
<feature type="compositionally biased region" description="Low complexity" evidence="10">
    <location>
        <begin position="1"/>
        <end position="19"/>
    </location>
</feature>
<dbReference type="Proteomes" id="UP000424527">
    <property type="component" value="Unassembled WGS sequence"/>
</dbReference>
<evidence type="ECO:0000256" key="2">
    <source>
        <dbReference type="ARBA" id="ARBA00022723"/>
    </source>
</evidence>
<feature type="compositionally biased region" description="Polar residues" evidence="10">
    <location>
        <begin position="973"/>
        <end position="983"/>
    </location>
</feature>
<feature type="region of interest" description="Disordered" evidence="10">
    <location>
        <begin position="315"/>
        <end position="414"/>
    </location>
</feature>
<dbReference type="SMART" id="SM00717">
    <property type="entry name" value="SANT"/>
    <property type="match status" value="1"/>
</dbReference>
<keyword evidence="15" id="KW-1185">Reference proteome</keyword>
<evidence type="ECO:0000256" key="10">
    <source>
        <dbReference type="SAM" id="MobiDB-lite"/>
    </source>
</evidence>
<dbReference type="InterPro" id="IPR000949">
    <property type="entry name" value="ELM2_dom"/>
</dbReference>
<dbReference type="SUPFAM" id="SSF46689">
    <property type="entry name" value="Homeodomain-like"/>
    <property type="match status" value="1"/>
</dbReference>
<dbReference type="FunFam" id="1.10.10.60:FF:000012">
    <property type="entry name" value="Metastasis-associated 1 family, member 3"/>
    <property type="match status" value="1"/>
</dbReference>
<dbReference type="InterPro" id="IPR017884">
    <property type="entry name" value="SANT_dom"/>
</dbReference>
<dbReference type="PANTHER" id="PTHR16089">
    <property type="entry name" value="REST COREPRESSOR COREST PROTEIN-RELATED"/>
    <property type="match status" value="1"/>
</dbReference>
<evidence type="ECO:0000256" key="7">
    <source>
        <dbReference type="ARBA" id="ARBA00023163"/>
    </source>
</evidence>
<feature type="region of interest" description="Disordered" evidence="10">
    <location>
        <begin position="762"/>
        <end position="882"/>
    </location>
</feature>
<feature type="compositionally biased region" description="Polar residues" evidence="10">
    <location>
        <begin position="278"/>
        <end position="287"/>
    </location>
</feature>
<feature type="region of interest" description="Disordered" evidence="10">
    <location>
        <begin position="973"/>
        <end position="1083"/>
    </location>
</feature>
<evidence type="ECO:0000256" key="1">
    <source>
        <dbReference type="ARBA" id="ARBA00004123"/>
    </source>
</evidence>
<dbReference type="Pfam" id="PF01448">
    <property type="entry name" value="ELM2"/>
    <property type="match status" value="1"/>
</dbReference>
<keyword evidence="3 9" id="KW-0863">Zinc-finger</keyword>
<dbReference type="GO" id="GO:0003677">
    <property type="term" value="F:DNA binding"/>
    <property type="evidence" value="ECO:0007669"/>
    <property type="project" value="UniProtKB-KW"/>
</dbReference>
<gene>
    <name evidence="14" type="ORF">D5F01_LYC23464</name>
</gene>
<accession>A0A6G0HH78</accession>
<dbReference type="SMART" id="SM00355">
    <property type="entry name" value="ZnF_C2H2"/>
    <property type="match status" value="1"/>
</dbReference>
<feature type="compositionally biased region" description="Polar residues" evidence="10">
    <location>
        <begin position="762"/>
        <end position="776"/>
    </location>
</feature>
<evidence type="ECO:0000256" key="5">
    <source>
        <dbReference type="ARBA" id="ARBA00023015"/>
    </source>
</evidence>
<keyword evidence="2" id="KW-0479">Metal-binding</keyword>
<feature type="region of interest" description="Disordered" evidence="10">
    <location>
        <begin position="440"/>
        <end position="463"/>
    </location>
</feature>
<feature type="domain" description="ELM2" evidence="12">
    <location>
        <begin position="601"/>
        <end position="692"/>
    </location>
</feature>
<evidence type="ECO:0000256" key="8">
    <source>
        <dbReference type="ARBA" id="ARBA00023242"/>
    </source>
</evidence>
<dbReference type="PROSITE" id="PS51156">
    <property type="entry name" value="ELM2"/>
    <property type="match status" value="1"/>
</dbReference>
<dbReference type="SUPFAM" id="SSF52058">
    <property type="entry name" value="L domain-like"/>
    <property type="match status" value="1"/>
</dbReference>
<feature type="compositionally biased region" description="Polar residues" evidence="10">
    <location>
        <begin position="43"/>
        <end position="61"/>
    </location>
</feature>
<evidence type="ECO:0000313" key="14">
    <source>
        <dbReference type="EMBL" id="KAE8278554.1"/>
    </source>
</evidence>
<organism evidence="14 15">
    <name type="scientific">Larimichthys crocea</name>
    <name type="common">Large yellow croaker</name>
    <name type="synonym">Pseudosciaena crocea</name>
    <dbReference type="NCBI Taxonomy" id="215358"/>
    <lineage>
        <taxon>Eukaryota</taxon>
        <taxon>Metazoa</taxon>
        <taxon>Chordata</taxon>
        <taxon>Craniata</taxon>
        <taxon>Vertebrata</taxon>
        <taxon>Euteleostomi</taxon>
        <taxon>Actinopterygii</taxon>
        <taxon>Neopterygii</taxon>
        <taxon>Teleostei</taxon>
        <taxon>Neoteleostei</taxon>
        <taxon>Acanthomorphata</taxon>
        <taxon>Eupercaria</taxon>
        <taxon>Sciaenidae</taxon>
        <taxon>Larimichthys</taxon>
    </lineage>
</organism>
<dbReference type="EMBL" id="REGW02000024">
    <property type="protein sequence ID" value="KAE8278554.1"/>
    <property type="molecule type" value="Genomic_DNA"/>
</dbReference>
<dbReference type="PROSITE" id="PS00028">
    <property type="entry name" value="ZINC_FINGER_C2H2_1"/>
    <property type="match status" value="1"/>
</dbReference>
<evidence type="ECO:0000256" key="3">
    <source>
        <dbReference type="ARBA" id="ARBA00022771"/>
    </source>
</evidence>
<dbReference type="GO" id="GO:0003714">
    <property type="term" value="F:transcription corepressor activity"/>
    <property type="evidence" value="ECO:0007669"/>
    <property type="project" value="TreeGrafter"/>
</dbReference>
<dbReference type="GO" id="GO:0006357">
    <property type="term" value="P:regulation of transcription by RNA polymerase II"/>
    <property type="evidence" value="ECO:0007669"/>
    <property type="project" value="TreeGrafter"/>
</dbReference>
<feature type="compositionally biased region" description="Polar residues" evidence="10">
    <location>
        <begin position="242"/>
        <end position="268"/>
    </location>
</feature>
<reference evidence="14 15" key="1">
    <citation type="submission" date="2019-07" db="EMBL/GenBank/DDBJ databases">
        <title>Chromosome genome assembly for large yellow croaker.</title>
        <authorList>
            <person name="Xiao S."/>
        </authorList>
    </citation>
    <scope>NUCLEOTIDE SEQUENCE [LARGE SCALE GENOMIC DNA]</scope>
    <source>
        <strain evidence="14">JMULYC20181020</strain>
        <tissue evidence="14">Muscle</tissue>
    </source>
</reference>
<evidence type="ECO:0000259" key="13">
    <source>
        <dbReference type="PROSITE" id="PS51293"/>
    </source>
</evidence>
<dbReference type="InterPro" id="IPR051066">
    <property type="entry name" value="Trans_reg/Corepressor"/>
</dbReference>
<name>A0A6G0HH78_LARCR</name>
<dbReference type="PANTHER" id="PTHR16089:SF19">
    <property type="entry name" value="TRANSCRIPTIONAL-REGULATING FACTOR 1"/>
    <property type="match status" value="1"/>
</dbReference>
<feature type="compositionally biased region" description="Polar residues" evidence="10">
    <location>
        <begin position="993"/>
        <end position="1083"/>
    </location>
</feature>
<comment type="subcellular location">
    <subcellularLocation>
        <location evidence="1">Nucleus</location>
    </subcellularLocation>
</comment>
<keyword evidence="7" id="KW-0804">Transcription</keyword>
<dbReference type="InterPro" id="IPR013087">
    <property type="entry name" value="Znf_C2H2_type"/>
</dbReference>
<feature type="domain" description="SANT" evidence="13">
    <location>
        <begin position="703"/>
        <end position="751"/>
    </location>
</feature>
<keyword evidence="5" id="KW-0805">Transcription regulation</keyword>
<comment type="caution">
    <text evidence="14">The sequence shown here is derived from an EMBL/GenBank/DDBJ whole genome shotgun (WGS) entry which is preliminary data.</text>
</comment>
<feature type="region of interest" description="Disordered" evidence="10">
    <location>
        <begin position="1"/>
        <end position="69"/>
    </location>
</feature>
<evidence type="ECO:0000259" key="12">
    <source>
        <dbReference type="PROSITE" id="PS51156"/>
    </source>
</evidence>
<evidence type="ECO:0000256" key="6">
    <source>
        <dbReference type="ARBA" id="ARBA00023125"/>
    </source>
</evidence>
<feature type="region of interest" description="Disordered" evidence="10">
    <location>
        <begin position="237"/>
        <end position="298"/>
    </location>
</feature>